<reference evidence="4 5" key="1">
    <citation type="journal article" date="2008" name="J. Bacteriol.">
        <title>Genome sequence of Staphylococcus aureus strain Newman and comparative analysis of staphylococcal genomes: polymorphism and evolution of two major pathogenicity islands.</title>
        <authorList>
            <person name="Baba T."/>
            <person name="Bae T."/>
            <person name="Schneewind O."/>
            <person name="Takeuchi F."/>
            <person name="Hiramatsu K."/>
        </authorList>
    </citation>
    <scope>NUCLEOTIDE SEQUENCE [LARGE SCALE GENOMIC DNA]</scope>
    <source>
        <strain evidence="4 5">Newman</strain>
    </source>
</reference>
<dbReference type="InterPro" id="IPR000182">
    <property type="entry name" value="GNAT_dom"/>
</dbReference>
<dbReference type="CDD" id="cd04301">
    <property type="entry name" value="NAT_SF"/>
    <property type="match status" value="1"/>
</dbReference>
<dbReference type="PANTHER" id="PTHR43420:SF44">
    <property type="entry name" value="ACETYLTRANSFERASE YPEA"/>
    <property type="match status" value="1"/>
</dbReference>
<dbReference type="AlphaFoldDB" id="A0A0H3K9Z6"/>
<dbReference type="SUPFAM" id="SSF55729">
    <property type="entry name" value="Acyl-CoA N-acyltransferases (Nat)"/>
    <property type="match status" value="1"/>
</dbReference>
<dbReference type="HOGENOM" id="CLU_090585_0_0_9"/>
<dbReference type="PROSITE" id="PS51186">
    <property type="entry name" value="GNAT"/>
    <property type="match status" value="1"/>
</dbReference>
<evidence type="ECO:0000256" key="2">
    <source>
        <dbReference type="ARBA" id="ARBA00023315"/>
    </source>
</evidence>
<dbReference type="EMBL" id="AP009351">
    <property type="protein sequence ID" value="BAF68453.1"/>
    <property type="molecule type" value="Genomic_DNA"/>
</dbReference>
<sequence>MSMASISMSDIYCNGTIFENDDEQLIYLTPSFPQRYTSNTWIYKKTPTQERWLKDLERQHQLHTNQGSNHYAFSFPENEQLDNHWMAMFKDMNFELGIMELYAIESDALANLPRNSDVEIAIVDESHIDAYLKVAYQFSLPFGKDYADAHEEMVREHYQKDVIKRLVAYLNNEPIGVVDVIESENYIELDGFGVLEQFRHQGIGSTIQSLIGEYAISKNHKPIILVADGEDTAKDMYAKQGYVYQSFCYQILKEDIGN</sequence>
<proteinExistence type="predicted"/>
<dbReference type="KEGG" id="sae:NWMN_2181"/>
<evidence type="ECO:0000259" key="3">
    <source>
        <dbReference type="PROSITE" id="PS51186"/>
    </source>
</evidence>
<dbReference type="Gene3D" id="3.40.630.30">
    <property type="match status" value="1"/>
</dbReference>
<feature type="domain" description="N-acetyltransferase" evidence="3">
    <location>
        <begin position="118"/>
        <end position="258"/>
    </location>
</feature>
<dbReference type="Pfam" id="PF00583">
    <property type="entry name" value="Acetyltransf_1"/>
    <property type="match status" value="1"/>
</dbReference>
<dbReference type="GO" id="GO:0016747">
    <property type="term" value="F:acyltransferase activity, transferring groups other than amino-acyl groups"/>
    <property type="evidence" value="ECO:0007669"/>
    <property type="project" value="InterPro"/>
</dbReference>
<dbReference type="Pfam" id="PF18467">
    <property type="entry name" value="DUF5613"/>
    <property type="match status" value="1"/>
</dbReference>
<gene>
    <name evidence="4" type="ordered locus">NWMN_2181</name>
</gene>
<evidence type="ECO:0000313" key="5">
    <source>
        <dbReference type="Proteomes" id="UP000006386"/>
    </source>
</evidence>
<evidence type="ECO:0000313" key="4">
    <source>
        <dbReference type="EMBL" id="BAF68453.1"/>
    </source>
</evidence>
<organism evidence="4 5">
    <name type="scientific">Staphylococcus aureus (strain Newman)</name>
    <dbReference type="NCBI Taxonomy" id="426430"/>
    <lineage>
        <taxon>Bacteria</taxon>
        <taxon>Bacillati</taxon>
        <taxon>Bacillota</taxon>
        <taxon>Bacilli</taxon>
        <taxon>Bacillales</taxon>
        <taxon>Staphylococcaceae</taxon>
        <taxon>Staphylococcus</taxon>
    </lineage>
</organism>
<keyword evidence="1" id="KW-0808">Transferase</keyword>
<protein>
    <submittedName>
        <fullName evidence="4">Acetyltransferase, GNAT family protein</fullName>
    </submittedName>
</protein>
<keyword evidence="2" id="KW-0012">Acyltransferase</keyword>
<dbReference type="InterPro" id="IPR050680">
    <property type="entry name" value="YpeA/RimI_acetyltransf"/>
</dbReference>
<dbReference type="PANTHER" id="PTHR43420">
    <property type="entry name" value="ACETYLTRANSFERASE"/>
    <property type="match status" value="1"/>
</dbReference>
<dbReference type="InterPro" id="IPR016181">
    <property type="entry name" value="Acyl_CoA_acyltransferase"/>
</dbReference>
<evidence type="ECO:0000256" key="1">
    <source>
        <dbReference type="ARBA" id="ARBA00022679"/>
    </source>
</evidence>
<dbReference type="InterPro" id="IPR040549">
    <property type="entry name" value="DUF5613"/>
</dbReference>
<accession>A0A0H3K9Z6</accession>
<name>A0A0H3K9Z6_STAAE</name>
<dbReference type="Proteomes" id="UP000006386">
    <property type="component" value="Chromosome"/>
</dbReference>